<keyword evidence="3" id="KW-0999">Mitochondrion inner membrane</keyword>
<gene>
    <name evidence="7" type="ORF">ACAOBT_LOCUS2900</name>
</gene>
<dbReference type="OrthoDB" id="5966508at2759"/>
<reference evidence="7" key="1">
    <citation type="submission" date="2022-03" db="EMBL/GenBank/DDBJ databases">
        <authorList>
            <person name="Sayadi A."/>
        </authorList>
    </citation>
    <scope>NUCLEOTIDE SEQUENCE</scope>
</reference>
<dbReference type="Gene3D" id="4.10.91.10">
    <property type="entry name" value="Cytochrome c oxidase, subunit VIIa"/>
    <property type="match status" value="1"/>
</dbReference>
<evidence type="ECO:0000256" key="4">
    <source>
        <dbReference type="ARBA" id="ARBA00023128"/>
    </source>
</evidence>
<organism evidence="7 8">
    <name type="scientific">Acanthoscelides obtectus</name>
    <name type="common">Bean weevil</name>
    <name type="synonym">Bruchus obtectus</name>
    <dbReference type="NCBI Taxonomy" id="200917"/>
    <lineage>
        <taxon>Eukaryota</taxon>
        <taxon>Metazoa</taxon>
        <taxon>Ecdysozoa</taxon>
        <taxon>Arthropoda</taxon>
        <taxon>Hexapoda</taxon>
        <taxon>Insecta</taxon>
        <taxon>Pterygota</taxon>
        <taxon>Neoptera</taxon>
        <taxon>Endopterygota</taxon>
        <taxon>Coleoptera</taxon>
        <taxon>Polyphaga</taxon>
        <taxon>Cucujiformia</taxon>
        <taxon>Chrysomeloidea</taxon>
        <taxon>Chrysomelidae</taxon>
        <taxon>Bruchinae</taxon>
        <taxon>Bruchini</taxon>
        <taxon>Acanthoscelides</taxon>
    </lineage>
</organism>
<evidence type="ECO:0000256" key="3">
    <source>
        <dbReference type="ARBA" id="ARBA00022792"/>
    </source>
</evidence>
<dbReference type="Proteomes" id="UP001152888">
    <property type="component" value="Unassembled WGS sequence"/>
</dbReference>
<dbReference type="GO" id="GO:0005743">
    <property type="term" value="C:mitochondrial inner membrane"/>
    <property type="evidence" value="ECO:0007669"/>
    <property type="project" value="UniProtKB-SubCell"/>
</dbReference>
<comment type="subcellular location">
    <subcellularLocation>
        <location evidence="1">Mitochondrion inner membrane</location>
    </subcellularLocation>
</comment>
<keyword evidence="6" id="KW-0812">Transmembrane</keyword>
<keyword evidence="8" id="KW-1185">Reference proteome</keyword>
<dbReference type="InterPro" id="IPR036539">
    <property type="entry name" value="Cyt_c_oxidase_su7a_sf"/>
</dbReference>
<comment type="caution">
    <text evidence="7">The sequence shown here is derived from an EMBL/GenBank/DDBJ whole genome shotgun (WGS) entry which is preliminary data.</text>
</comment>
<dbReference type="AlphaFoldDB" id="A0A9P0NTY5"/>
<keyword evidence="4" id="KW-0496">Mitochondrion</keyword>
<keyword evidence="5 6" id="KW-0472">Membrane</keyword>
<dbReference type="GO" id="GO:0045277">
    <property type="term" value="C:respiratory chain complex IV"/>
    <property type="evidence" value="ECO:0007669"/>
    <property type="project" value="InterPro"/>
</dbReference>
<proteinExistence type="inferred from homology"/>
<comment type="similarity">
    <text evidence="2">Belongs to the cytochrome c oxidase VIIa family.</text>
</comment>
<name>A0A9P0NTY5_ACAOB</name>
<protein>
    <submittedName>
        <fullName evidence="7">Uncharacterized protein</fullName>
    </submittedName>
</protein>
<evidence type="ECO:0000256" key="2">
    <source>
        <dbReference type="ARBA" id="ARBA00009331"/>
    </source>
</evidence>
<evidence type="ECO:0000256" key="5">
    <source>
        <dbReference type="ARBA" id="ARBA00023136"/>
    </source>
</evidence>
<dbReference type="EMBL" id="CAKOFQ010006679">
    <property type="protein sequence ID" value="CAH1958874.1"/>
    <property type="molecule type" value="Genomic_DNA"/>
</dbReference>
<keyword evidence="6" id="KW-1133">Transmembrane helix</keyword>
<dbReference type="SUPFAM" id="SSF81419">
    <property type="entry name" value="Mitochondrial cytochrome c oxidase subunit VIIa"/>
    <property type="match status" value="1"/>
</dbReference>
<dbReference type="GO" id="GO:0006123">
    <property type="term" value="P:mitochondrial electron transport, cytochrome c to oxygen"/>
    <property type="evidence" value="ECO:0007669"/>
    <property type="project" value="InterPro"/>
</dbReference>
<accession>A0A9P0NTY5</accession>
<evidence type="ECO:0000313" key="8">
    <source>
        <dbReference type="Proteomes" id="UP001152888"/>
    </source>
</evidence>
<evidence type="ECO:0000256" key="6">
    <source>
        <dbReference type="SAM" id="Phobius"/>
    </source>
</evidence>
<evidence type="ECO:0000256" key="1">
    <source>
        <dbReference type="ARBA" id="ARBA00004273"/>
    </source>
</evidence>
<feature type="transmembrane region" description="Helical" evidence="6">
    <location>
        <begin position="56"/>
        <end position="80"/>
    </location>
</feature>
<evidence type="ECO:0000313" key="7">
    <source>
        <dbReference type="EMBL" id="CAH1958874.1"/>
    </source>
</evidence>
<sequence length="84" mass="9401">MMSKMLALHAISKQATKPVFQQTIIKRFLKKEVQQRYAQDENIPVHLKRGFSDKALLFLTAALTAVGVVSGMYTLIGMAFSSKK</sequence>